<dbReference type="GO" id="GO:0016831">
    <property type="term" value="F:carboxy-lyase activity"/>
    <property type="evidence" value="ECO:0007669"/>
    <property type="project" value="UniProtKB-KW"/>
</dbReference>
<dbReference type="InterPro" id="IPR002088">
    <property type="entry name" value="Prenyl_trans_a"/>
</dbReference>
<reference evidence="7 8" key="1">
    <citation type="submission" date="2019-02" db="EMBL/GenBank/DDBJ databases">
        <title>Genome sequencing of the rare red list fungi Dentipellis fragilis.</title>
        <authorList>
            <person name="Buettner E."/>
            <person name="Kellner H."/>
        </authorList>
    </citation>
    <scope>NUCLEOTIDE SEQUENCE [LARGE SCALE GENOMIC DNA]</scope>
    <source>
        <strain evidence="7 8">DSM 105465</strain>
    </source>
</reference>
<dbReference type="GO" id="GO:0030170">
    <property type="term" value="F:pyridoxal phosphate binding"/>
    <property type="evidence" value="ECO:0007669"/>
    <property type="project" value="InterPro"/>
</dbReference>
<dbReference type="InterPro" id="IPR021115">
    <property type="entry name" value="Pyridoxal-P_BS"/>
</dbReference>
<organism evidence="7 8">
    <name type="scientific">Dentipellis fragilis</name>
    <dbReference type="NCBI Taxonomy" id="205917"/>
    <lineage>
        <taxon>Eukaryota</taxon>
        <taxon>Fungi</taxon>
        <taxon>Dikarya</taxon>
        <taxon>Basidiomycota</taxon>
        <taxon>Agaricomycotina</taxon>
        <taxon>Agaricomycetes</taxon>
        <taxon>Russulales</taxon>
        <taxon>Hericiaceae</taxon>
        <taxon>Dentipellis</taxon>
    </lineage>
</organism>
<comment type="caution">
    <text evidence="7">The sequence shown here is derived from an EMBL/GenBank/DDBJ whole genome shotgun (WGS) entry which is preliminary data.</text>
</comment>
<dbReference type="Gene3D" id="3.40.640.10">
    <property type="entry name" value="Type I PLP-dependent aspartate aminotransferase-like (Major domain)"/>
    <property type="match status" value="1"/>
</dbReference>
<dbReference type="Gene3D" id="1.25.40.120">
    <property type="entry name" value="Protein prenylyltransferase"/>
    <property type="match status" value="1"/>
</dbReference>
<comment type="similarity">
    <text evidence="2">Belongs to the group II decarboxylase family.</text>
</comment>
<dbReference type="AlphaFoldDB" id="A0A4Y9ZB00"/>
<proteinExistence type="inferred from homology"/>
<dbReference type="SUPFAM" id="SSF48439">
    <property type="entry name" value="Protein prenylyltransferase"/>
    <property type="match status" value="1"/>
</dbReference>
<dbReference type="Pfam" id="PF00282">
    <property type="entry name" value="Pyridoxal_deC"/>
    <property type="match status" value="1"/>
</dbReference>
<dbReference type="InterPro" id="IPR015422">
    <property type="entry name" value="PyrdxlP-dep_Trfase_small"/>
</dbReference>
<keyword evidence="4 6" id="KW-0663">Pyridoxal phosphate</keyword>
<dbReference type="PROSITE" id="PS51147">
    <property type="entry name" value="PFTA"/>
    <property type="match status" value="5"/>
</dbReference>
<evidence type="ECO:0000313" key="7">
    <source>
        <dbReference type="EMBL" id="TFY70981.1"/>
    </source>
</evidence>
<dbReference type="GO" id="GO:0006520">
    <property type="term" value="P:amino acid metabolic process"/>
    <property type="evidence" value="ECO:0007669"/>
    <property type="project" value="InterPro"/>
</dbReference>
<keyword evidence="3" id="KW-0210">Decarboxylase</keyword>
<keyword evidence="8" id="KW-1185">Reference proteome</keyword>
<sequence>MAEGTTLFANQPEWADVTPVPQYENTTPLAPIFYSDEFILPAYRVNPTLYGCSLCADKDATDYFRGVVKAGEMSPRVLKLTETVIRMNPAHYSAWQYRYRTLLAIKAPLDVELALTNDLTKAYLKTYQVWHHRRLLLTAINDPLPELAFNEHILAIDAKNYHTWSYRQWLLSHFNRDDMWAGELAFLERMFEKDIRNNSAWHHRFFVVFERGAEMGENIMKGELAFAKESISAAPNNPSAWNYLRGILDHVRTPYATQTAFVMPYTNSTHPTEEEIVDLEDPHPSKDAELPCAAAIEFLADIYEAEGKEGVAKATDLWKSLANEHDTIRKKFRKAGYQAIDRICDYYYSLREKPVVAEVEPGYLRRALPDAAPNKGEEWQGIADDYQKLIIPGLTHWQHPSFFAYFPTACTFEGLLGDIYSSSTCNPGFNWFASPACTELESVVMDWAAKMFGLDRTFHNISEIGGGVIQTTASDSALTAIVAARVRYLVDNPDVSLESMVIYVTSHTHSFGKKAGLVLGLRVRAINVDEDVRTGWGLKGSLLQQCIEEDRKKGLHPFIIVATVGTTNTGAIDHIEELGVTIKEHYPSMWLHVDAAWAGVTLSCPELREKAQLAGINTYADSLCVNFHKWGLTNFDCSALWVRDRKLLTDALDVTPEYLRTKHGDAGTVIDYRNWHLSLGRRFRSLKIWFVLRSFGIEGFQSYIRRCIQMNDHFVNHVKQSENFDFVAPPSFALTVFRIAPKSRTDLGLEELNAINRQFHVALQSHHELLLTQTDVGGVFCMRFAVGAARTEERDIEQAWRVIKEVGEEVLSNWKVAVSST</sequence>
<dbReference type="Pfam" id="PF01239">
    <property type="entry name" value="PPTA"/>
    <property type="match status" value="5"/>
</dbReference>
<dbReference type="SUPFAM" id="SSF53383">
    <property type="entry name" value="PLP-dependent transferases"/>
    <property type="match status" value="1"/>
</dbReference>
<dbReference type="OrthoDB" id="639767at2759"/>
<dbReference type="Proteomes" id="UP000298327">
    <property type="component" value="Unassembled WGS sequence"/>
</dbReference>
<keyword evidence="5" id="KW-0456">Lyase</keyword>
<dbReference type="GO" id="GO:0019752">
    <property type="term" value="P:carboxylic acid metabolic process"/>
    <property type="evidence" value="ECO:0007669"/>
    <property type="project" value="InterPro"/>
</dbReference>
<dbReference type="PANTHER" id="PTHR11999">
    <property type="entry name" value="GROUP II PYRIDOXAL-5-PHOSPHATE DECARBOXYLASE"/>
    <property type="match status" value="1"/>
</dbReference>
<protein>
    <submittedName>
        <fullName evidence="7">Uncharacterized protein</fullName>
    </submittedName>
</protein>
<evidence type="ECO:0000256" key="2">
    <source>
        <dbReference type="ARBA" id="ARBA00009533"/>
    </source>
</evidence>
<evidence type="ECO:0000256" key="4">
    <source>
        <dbReference type="ARBA" id="ARBA00022898"/>
    </source>
</evidence>
<feature type="modified residue" description="N6-(pyridoxal phosphate)lysine" evidence="6">
    <location>
        <position position="629"/>
    </location>
</feature>
<dbReference type="InterPro" id="IPR015421">
    <property type="entry name" value="PyrdxlP-dep_Trfase_major"/>
</dbReference>
<evidence type="ECO:0000256" key="3">
    <source>
        <dbReference type="ARBA" id="ARBA00022793"/>
    </source>
</evidence>
<evidence type="ECO:0000256" key="1">
    <source>
        <dbReference type="ARBA" id="ARBA00001933"/>
    </source>
</evidence>
<accession>A0A4Y9ZB00</accession>
<dbReference type="EMBL" id="SEOQ01000072">
    <property type="protein sequence ID" value="TFY70981.1"/>
    <property type="molecule type" value="Genomic_DNA"/>
</dbReference>
<dbReference type="PRINTS" id="PR00800">
    <property type="entry name" value="YHDCRBOXLASE"/>
</dbReference>
<evidence type="ECO:0000256" key="5">
    <source>
        <dbReference type="ARBA" id="ARBA00023239"/>
    </source>
</evidence>
<evidence type="ECO:0000313" key="8">
    <source>
        <dbReference type="Proteomes" id="UP000298327"/>
    </source>
</evidence>
<gene>
    <name evidence="7" type="ORF">EVG20_g2025</name>
</gene>
<dbReference type="PANTHER" id="PTHR11999:SF70">
    <property type="entry name" value="MIP05841P"/>
    <property type="match status" value="1"/>
</dbReference>
<dbReference type="InterPro" id="IPR010977">
    <property type="entry name" value="Aromatic_deC"/>
</dbReference>
<dbReference type="Gene3D" id="3.90.1150.10">
    <property type="entry name" value="Aspartate Aminotransferase, domain 1"/>
    <property type="match status" value="1"/>
</dbReference>
<dbReference type="PROSITE" id="PS00392">
    <property type="entry name" value="DDC_GAD_HDC_YDC"/>
    <property type="match status" value="1"/>
</dbReference>
<dbReference type="InterPro" id="IPR002129">
    <property type="entry name" value="PyrdxlP-dep_de-COase"/>
</dbReference>
<evidence type="ECO:0000256" key="6">
    <source>
        <dbReference type="PIRSR" id="PIRSR602129-50"/>
    </source>
</evidence>
<dbReference type="GO" id="GO:0005737">
    <property type="term" value="C:cytoplasm"/>
    <property type="evidence" value="ECO:0007669"/>
    <property type="project" value="TreeGrafter"/>
</dbReference>
<dbReference type="STRING" id="205917.A0A4Y9ZB00"/>
<dbReference type="GO" id="GO:0008318">
    <property type="term" value="F:protein prenyltransferase activity"/>
    <property type="evidence" value="ECO:0007669"/>
    <property type="project" value="InterPro"/>
</dbReference>
<name>A0A4Y9ZB00_9AGAM</name>
<dbReference type="InterPro" id="IPR015424">
    <property type="entry name" value="PyrdxlP-dep_Trfase"/>
</dbReference>
<comment type="cofactor">
    <cofactor evidence="1 6">
        <name>pyridoxal 5'-phosphate</name>
        <dbReference type="ChEBI" id="CHEBI:597326"/>
    </cofactor>
</comment>